<dbReference type="InterPro" id="IPR003613">
    <property type="entry name" value="Ubox_domain"/>
</dbReference>
<dbReference type="GO" id="GO:0016567">
    <property type="term" value="P:protein ubiquitination"/>
    <property type="evidence" value="ECO:0007669"/>
    <property type="project" value="InterPro"/>
</dbReference>
<organism evidence="5 6">
    <name type="scientific">Acrasis kona</name>
    <dbReference type="NCBI Taxonomy" id="1008807"/>
    <lineage>
        <taxon>Eukaryota</taxon>
        <taxon>Discoba</taxon>
        <taxon>Heterolobosea</taxon>
        <taxon>Tetramitia</taxon>
        <taxon>Eutetramitia</taxon>
        <taxon>Acrasidae</taxon>
        <taxon>Acrasis</taxon>
    </lineage>
</organism>
<dbReference type="InterPro" id="IPR013083">
    <property type="entry name" value="Znf_RING/FYVE/PHD"/>
</dbReference>
<feature type="domain" description="U-box" evidence="4">
    <location>
        <begin position="283"/>
        <end position="357"/>
    </location>
</feature>
<name>A0AAW2YTU1_9EUKA</name>
<feature type="compositionally biased region" description="Low complexity" evidence="1">
    <location>
        <begin position="51"/>
        <end position="70"/>
    </location>
</feature>
<feature type="compositionally biased region" description="Pro residues" evidence="1">
    <location>
        <begin position="71"/>
        <end position="89"/>
    </location>
</feature>
<keyword evidence="2" id="KW-1133">Transmembrane helix</keyword>
<protein>
    <submittedName>
        <fullName evidence="5">U-box domain-containing protein</fullName>
    </submittedName>
</protein>
<reference evidence="5 6" key="1">
    <citation type="submission" date="2024-03" db="EMBL/GenBank/DDBJ databases">
        <title>The Acrasis kona genome and developmental transcriptomes reveal deep origins of eukaryotic multicellular pathways.</title>
        <authorList>
            <person name="Sheikh S."/>
            <person name="Fu C.-J."/>
            <person name="Brown M.W."/>
            <person name="Baldauf S.L."/>
        </authorList>
    </citation>
    <scope>NUCLEOTIDE SEQUENCE [LARGE SCALE GENOMIC DNA]</scope>
    <source>
        <strain evidence="5 6">ATCC MYA-3509</strain>
    </source>
</reference>
<feature type="compositionally biased region" description="Polar residues" evidence="1">
    <location>
        <begin position="95"/>
        <end position="108"/>
    </location>
</feature>
<comment type="caution">
    <text evidence="5">The sequence shown here is derived from an EMBL/GenBank/DDBJ whole genome shotgun (WGS) entry which is preliminary data.</text>
</comment>
<evidence type="ECO:0000256" key="2">
    <source>
        <dbReference type="SAM" id="Phobius"/>
    </source>
</evidence>
<dbReference type="InterPro" id="IPR052085">
    <property type="entry name" value="WD-SAM-U-box"/>
</dbReference>
<sequence length="360" mass="38863">MKLVNRLFTVCILLFVLAIYVQSKTALSNHIRQNEQPLETTTLSPAVDENPQPTTTQTPVVVDPTTTTLPPNEPIPNPPETTTLPPIPEPTTTLAPSPTDATTTLSPTIPNPPETTTLPPFIPTDPTTTITPENPVFTPAPTFIVTTTSSILPTDPNSQIPTTTAAIGNPTYPTNPTTTIPNTHPIPTTSTAPNPVDIGNVTASESPRTADAIIDNQYGAYSYYIWVPILASVLALLLIFFVVLVFVILICKRRAAQANKAARNDVAVPSVIVEVRSPGLPPAPVETLICPMTGKIFFDPVILVENGHTYERGAIERWLETHNEDPVTGKTLASKELKPNPDMKSSVSVFLNSVKQRITY</sequence>
<dbReference type="PROSITE" id="PS51698">
    <property type="entry name" value="U_BOX"/>
    <property type="match status" value="1"/>
</dbReference>
<evidence type="ECO:0000313" key="6">
    <source>
        <dbReference type="Proteomes" id="UP001431209"/>
    </source>
</evidence>
<accession>A0AAW2YTU1</accession>
<dbReference type="EMBL" id="JAOPGA020000657">
    <property type="protein sequence ID" value="KAL0480388.1"/>
    <property type="molecule type" value="Genomic_DNA"/>
</dbReference>
<proteinExistence type="predicted"/>
<dbReference type="Gene3D" id="3.30.40.10">
    <property type="entry name" value="Zinc/RING finger domain, C3HC4 (zinc finger)"/>
    <property type="match status" value="1"/>
</dbReference>
<keyword evidence="3" id="KW-0732">Signal</keyword>
<dbReference type="PANTHER" id="PTHR46573">
    <property type="entry name" value="WD REPEAT, SAM AND U-BOX DOMAIN-CONTAINING PROTEIN 1"/>
    <property type="match status" value="1"/>
</dbReference>
<dbReference type="SUPFAM" id="SSF57850">
    <property type="entry name" value="RING/U-box"/>
    <property type="match status" value="1"/>
</dbReference>
<evidence type="ECO:0000256" key="3">
    <source>
        <dbReference type="SAM" id="SignalP"/>
    </source>
</evidence>
<dbReference type="SMART" id="SM00504">
    <property type="entry name" value="Ubox"/>
    <property type="match status" value="1"/>
</dbReference>
<keyword evidence="2" id="KW-0812">Transmembrane</keyword>
<feature type="signal peptide" evidence="3">
    <location>
        <begin position="1"/>
        <end position="23"/>
    </location>
</feature>
<feature type="transmembrane region" description="Helical" evidence="2">
    <location>
        <begin position="223"/>
        <end position="250"/>
    </location>
</feature>
<dbReference type="Proteomes" id="UP001431209">
    <property type="component" value="Unassembled WGS sequence"/>
</dbReference>
<keyword evidence="6" id="KW-1185">Reference proteome</keyword>
<evidence type="ECO:0000259" key="4">
    <source>
        <dbReference type="PROSITE" id="PS51698"/>
    </source>
</evidence>
<keyword evidence="2" id="KW-0472">Membrane</keyword>
<dbReference type="GO" id="GO:0004842">
    <property type="term" value="F:ubiquitin-protein transferase activity"/>
    <property type="evidence" value="ECO:0007669"/>
    <property type="project" value="InterPro"/>
</dbReference>
<feature type="chain" id="PRO_5043665980" evidence="3">
    <location>
        <begin position="24"/>
        <end position="360"/>
    </location>
</feature>
<evidence type="ECO:0000256" key="1">
    <source>
        <dbReference type="SAM" id="MobiDB-lite"/>
    </source>
</evidence>
<gene>
    <name evidence="5" type="ORF">AKO1_011094</name>
</gene>
<evidence type="ECO:0000313" key="5">
    <source>
        <dbReference type="EMBL" id="KAL0480388.1"/>
    </source>
</evidence>
<dbReference type="CDD" id="cd16655">
    <property type="entry name" value="RING-Ubox_WDSUB1-like"/>
    <property type="match status" value="1"/>
</dbReference>
<dbReference type="Pfam" id="PF04564">
    <property type="entry name" value="U-box"/>
    <property type="match status" value="1"/>
</dbReference>
<feature type="region of interest" description="Disordered" evidence="1">
    <location>
        <begin position="40"/>
        <end position="120"/>
    </location>
</feature>
<dbReference type="AlphaFoldDB" id="A0AAW2YTU1"/>
<dbReference type="PANTHER" id="PTHR46573:SF1">
    <property type="entry name" value="WD REPEAT, SAM AND U-BOX DOMAIN-CONTAINING PROTEIN 1"/>
    <property type="match status" value="1"/>
</dbReference>